<feature type="region of interest" description="Disordered" evidence="1">
    <location>
        <begin position="97"/>
        <end position="119"/>
    </location>
</feature>
<evidence type="ECO:0000313" key="3">
    <source>
        <dbReference type="Proteomes" id="UP001281203"/>
    </source>
</evidence>
<dbReference type="EMBL" id="WBKO01000002">
    <property type="protein sequence ID" value="MDV2482244.1"/>
    <property type="molecule type" value="Genomic_DNA"/>
</dbReference>
<gene>
    <name evidence="2" type="ORF">F8E02_09585</name>
</gene>
<dbReference type="Gene3D" id="3.30.70.240">
    <property type="match status" value="1"/>
</dbReference>
<sequence>MLVIVVEAAPPRLRGRLAVWLLEVHAGVYVGDLSVKVREMIWQQVVAGIEDGSAVMAWSTNTEQGYDFTTIGKNRRVPLELDGVKLVSFLPATGGGSTGVITDEGEEDGIGCGSFDAPE</sequence>
<keyword evidence="3" id="KW-1185">Reference proteome</keyword>
<proteinExistence type="predicted"/>
<organism evidence="2 3">
    <name type="scientific">Methanoculleus caldifontis</name>
    <dbReference type="NCBI Taxonomy" id="2651577"/>
    <lineage>
        <taxon>Archaea</taxon>
        <taxon>Methanobacteriati</taxon>
        <taxon>Methanobacteriota</taxon>
        <taxon>Stenosarchaea group</taxon>
        <taxon>Methanomicrobia</taxon>
        <taxon>Methanomicrobiales</taxon>
        <taxon>Methanomicrobiaceae</taxon>
        <taxon>Methanoculleus</taxon>
    </lineage>
</organism>
<evidence type="ECO:0000256" key="1">
    <source>
        <dbReference type="SAM" id="MobiDB-lite"/>
    </source>
</evidence>
<dbReference type="InterPro" id="IPR010152">
    <property type="entry name" value="CRISPR-assoc_prot_Cas2_sub"/>
</dbReference>
<dbReference type="Pfam" id="PF09707">
    <property type="entry name" value="Cas_Cas2CT1978"/>
    <property type="match status" value="1"/>
</dbReference>
<dbReference type="RefSeq" id="WP_317065309.1">
    <property type="nucleotide sequence ID" value="NZ_WBKO01000002.1"/>
</dbReference>
<protein>
    <submittedName>
        <fullName evidence="2">Type I-E CRISPR-associated endoribonuclease Cas2</fullName>
    </submittedName>
</protein>
<dbReference type="NCBIfam" id="TIGR01873">
    <property type="entry name" value="cas_CT1978"/>
    <property type="match status" value="1"/>
</dbReference>
<accession>A0ABU3X2H9</accession>
<evidence type="ECO:0000313" key="2">
    <source>
        <dbReference type="EMBL" id="MDV2482244.1"/>
    </source>
</evidence>
<name>A0ABU3X2H9_9EURY</name>
<dbReference type="Proteomes" id="UP001281203">
    <property type="component" value="Unassembled WGS sequence"/>
</dbReference>
<comment type="caution">
    <text evidence="2">The sequence shown here is derived from an EMBL/GenBank/DDBJ whole genome shotgun (WGS) entry which is preliminary data.</text>
</comment>
<reference evidence="2 3" key="1">
    <citation type="submission" date="2019-10" db="EMBL/GenBank/DDBJ databases">
        <title>Isolation and characterization of Methanoculleus sp. Wushi-C6 from a hot spring well.</title>
        <authorList>
            <person name="Chen S.-C."/>
            <person name="Lan Z.-H."/>
            <person name="You Y.-T."/>
            <person name="Lai M.-C."/>
        </authorList>
    </citation>
    <scope>NUCLEOTIDE SEQUENCE [LARGE SCALE GENOMIC DNA]</scope>
    <source>
        <strain evidence="2 3">Wushi-C6</strain>
    </source>
</reference>